<keyword evidence="6" id="KW-0029">Amino-acid transport</keyword>
<dbReference type="PROSITE" id="PS00211">
    <property type="entry name" value="ABC_TRANSPORTER_1"/>
    <property type="match status" value="1"/>
</dbReference>
<dbReference type="PANTHER" id="PTHR43166:SF4">
    <property type="entry name" value="PHOSPHONATES IMPORT ATP-BINDING PROTEIN PHNC"/>
    <property type="match status" value="1"/>
</dbReference>
<evidence type="ECO:0000256" key="6">
    <source>
        <dbReference type="ARBA" id="ARBA00022970"/>
    </source>
</evidence>
<keyword evidence="9" id="KW-1185">Reference proteome</keyword>
<dbReference type="GO" id="GO:0005524">
    <property type="term" value="F:ATP binding"/>
    <property type="evidence" value="ECO:0007669"/>
    <property type="project" value="UniProtKB-KW"/>
</dbReference>
<dbReference type="FunFam" id="3.40.50.300:FF:000020">
    <property type="entry name" value="Amino acid ABC transporter ATP-binding component"/>
    <property type="match status" value="1"/>
</dbReference>
<dbReference type="GO" id="GO:0015424">
    <property type="term" value="F:ABC-type amino acid transporter activity"/>
    <property type="evidence" value="ECO:0007669"/>
    <property type="project" value="InterPro"/>
</dbReference>
<dbReference type="Pfam" id="PF00005">
    <property type="entry name" value="ABC_tran"/>
    <property type="match status" value="1"/>
</dbReference>
<dbReference type="EMBL" id="FOPY01000006">
    <property type="protein sequence ID" value="SFH59849.1"/>
    <property type="molecule type" value="Genomic_DNA"/>
</dbReference>
<proteinExistence type="inferred from homology"/>
<evidence type="ECO:0000313" key="9">
    <source>
        <dbReference type="Proteomes" id="UP000199040"/>
    </source>
</evidence>
<dbReference type="PIRSF" id="PIRSF039085">
    <property type="entry name" value="ABC_ATPase_HisP"/>
    <property type="match status" value="1"/>
</dbReference>
<dbReference type="PANTHER" id="PTHR43166">
    <property type="entry name" value="AMINO ACID IMPORT ATP-BINDING PROTEIN"/>
    <property type="match status" value="1"/>
</dbReference>
<reference evidence="8 9" key="1">
    <citation type="submission" date="2016-10" db="EMBL/GenBank/DDBJ databases">
        <authorList>
            <person name="de Groot N.N."/>
        </authorList>
    </citation>
    <scope>NUCLEOTIDE SEQUENCE [LARGE SCALE GENOMIC DNA]</scope>
    <source>
        <strain evidence="8 9">CGMCC 1.6848</strain>
    </source>
</reference>
<dbReference type="InterPro" id="IPR003439">
    <property type="entry name" value="ABC_transporter-like_ATP-bd"/>
</dbReference>
<dbReference type="InterPro" id="IPR030679">
    <property type="entry name" value="ABC_ATPase_HisP-typ"/>
</dbReference>
<dbReference type="InterPro" id="IPR027417">
    <property type="entry name" value="P-loop_NTPase"/>
</dbReference>
<keyword evidence="5 8" id="KW-0067">ATP-binding</keyword>
<evidence type="ECO:0000256" key="5">
    <source>
        <dbReference type="ARBA" id="ARBA00022840"/>
    </source>
</evidence>
<feature type="domain" description="ABC transporter" evidence="7">
    <location>
        <begin position="14"/>
        <end position="248"/>
    </location>
</feature>
<protein>
    <submittedName>
        <fullName evidence="8">General L-amino acid transport system ATP-binding protein</fullName>
    </submittedName>
</protein>
<dbReference type="GO" id="GO:0016887">
    <property type="term" value="F:ATP hydrolysis activity"/>
    <property type="evidence" value="ECO:0007669"/>
    <property type="project" value="InterPro"/>
</dbReference>
<dbReference type="InterPro" id="IPR003593">
    <property type="entry name" value="AAA+_ATPase"/>
</dbReference>
<accession>A0A1I3BD28</accession>
<comment type="similarity">
    <text evidence="2">Belongs to the ABC transporter superfamily.</text>
</comment>
<dbReference type="Gene3D" id="3.40.50.300">
    <property type="entry name" value="P-loop containing nucleotide triphosphate hydrolases"/>
    <property type="match status" value="1"/>
</dbReference>
<dbReference type="GO" id="GO:0005886">
    <property type="term" value="C:plasma membrane"/>
    <property type="evidence" value="ECO:0007669"/>
    <property type="project" value="UniProtKB-SubCell"/>
</dbReference>
<evidence type="ECO:0000256" key="1">
    <source>
        <dbReference type="ARBA" id="ARBA00004417"/>
    </source>
</evidence>
<dbReference type="RefSeq" id="WP_422730648.1">
    <property type="nucleotide sequence ID" value="NZ_FOPY01000006.1"/>
</dbReference>
<dbReference type="InterPro" id="IPR050086">
    <property type="entry name" value="MetN_ABC_transporter-like"/>
</dbReference>
<dbReference type="PROSITE" id="PS50893">
    <property type="entry name" value="ABC_TRANSPORTER_2"/>
    <property type="match status" value="1"/>
</dbReference>
<dbReference type="SMART" id="SM00382">
    <property type="entry name" value="AAA"/>
    <property type="match status" value="1"/>
</dbReference>
<evidence type="ECO:0000259" key="7">
    <source>
        <dbReference type="PROSITE" id="PS50893"/>
    </source>
</evidence>
<dbReference type="AlphaFoldDB" id="A0A1I3BD28"/>
<dbReference type="STRING" id="442341.SAMN04487959_106128"/>
<keyword evidence="3" id="KW-0813">Transport</keyword>
<dbReference type="Proteomes" id="UP000199040">
    <property type="component" value="Unassembled WGS sequence"/>
</dbReference>
<keyword evidence="4" id="KW-0547">Nucleotide-binding</keyword>
<dbReference type="CDD" id="cd03262">
    <property type="entry name" value="ABC_HisP_GlnQ"/>
    <property type="match status" value="1"/>
</dbReference>
<name>A0A1I3BD28_9GAMM</name>
<dbReference type="InterPro" id="IPR017871">
    <property type="entry name" value="ABC_transporter-like_CS"/>
</dbReference>
<evidence type="ECO:0000256" key="3">
    <source>
        <dbReference type="ARBA" id="ARBA00022448"/>
    </source>
</evidence>
<sequence length="254" mass="28648">MTTPAASASNGPMIEIQRLNKWYGDFHVLRDIDLTVARGERIVICGPSGSGKSTLIRCVNHLEEHQQGEIVVNGIAMTQDVKRIEQIRRHVGMVFQHFNLFPHLSVLENCCLSQVWVQKKPRAEAEATAMEYLERVQIANQAYKYPGQLSGGQQQRVAIARALCMRPDVMLFDEPTSALDPEMIKEVLDVMVELAHEGMTMLCVTHEMGFAKTVADRVIFMDQGQIIEEAPPESFFNNPRSERTQLFLSQILGH</sequence>
<evidence type="ECO:0000256" key="4">
    <source>
        <dbReference type="ARBA" id="ARBA00022741"/>
    </source>
</evidence>
<dbReference type="SUPFAM" id="SSF52540">
    <property type="entry name" value="P-loop containing nucleoside triphosphate hydrolases"/>
    <property type="match status" value="1"/>
</dbReference>
<comment type="subcellular location">
    <subcellularLocation>
        <location evidence="1">Cell inner membrane</location>
        <topology evidence="1">Peripheral membrane protein</topology>
    </subcellularLocation>
</comment>
<evidence type="ECO:0000256" key="2">
    <source>
        <dbReference type="ARBA" id="ARBA00005417"/>
    </source>
</evidence>
<organism evidence="8 9">
    <name type="scientific">Modicisalibacter xianhensis</name>
    <dbReference type="NCBI Taxonomy" id="442341"/>
    <lineage>
        <taxon>Bacteria</taxon>
        <taxon>Pseudomonadati</taxon>
        <taxon>Pseudomonadota</taxon>
        <taxon>Gammaproteobacteria</taxon>
        <taxon>Oceanospirillales</taxon>
        <taxon>Halomonadaceae</taxon>
        <taxon>Modicisalibacter</taxon>
    </lineage>
</organism>
<gene>
    <name evidence="8" type="ORF">SAMN04487959_106128</name>
</gene>
<evidence type="ECO:0000313" key="8">
    <source>
        <dbReference type="EMBL" id="SFH59849.1"/>
    </source>
</evidence>